<evidence type="ECO:0000313" key="3">
    <source>
        <dbReference type="Proteomes" id="UP000266895"/>
    </source>
</evidence>
<feature type="region of interest" description="Disordered" evidence="1">
    <location>
        <begin position="93"/>
        <end position="114"/>
    </location>
</feature>
<dbReference type="RefSeq" id="WP_126382400.1">
    <property type="nucleotide sequence ID" value="NZ_LR134350.1"/>
</dbReference>
<dbReference type="EMBL" id="LR134350">
    <property type="protein sequence ID" value="VEG28008.1"/>
    <property type="molecule type" value="Genomic_DNA"/>
</dbReference>
<protein>
    <submittedName>
        <fullName evidence="2">Uncharacterized protein</fullName>
    </submittedName>
</protein>
<accession>A0A3S4T9R0</accession>
<sequence length="209" mass="21290">MGGVLEVLGATVEVRRVEAPDAQVAVTAVDIRPENPGLAPVCVTLDEAEADRLVGLLRGGVGDDSSPAGEGRGSDDPASAVVVAAVGPAGEGPVPGVASCSSDAAPGTPSDWPARDDTVLTGFVSTGMGVKTVSLGGERRSTVMPVLTRRSGLPAVRVEMPVVVRGGIALEPRRALDLGLALIEAGTLANAARALPEWEEQARMWGWAR</sequence>
<proteinExistence type="predicted"/>
<organism evidence="2 3">
    <name type="scientific">Actinomyces howellii</name>
    <dbReference type="NCBI Taxonomy" id="52771"/>
    <lineage>
        <taxon>Bacteria</taxon>
        <taxon>Bacillati</taxon>
        <taxon>Actinomycetota</taxon>
        <taxon>Actinomycetes</taxon>
        <taxon>Actinomycetales</taxon>
        <taxon>Actinomycetaceae</taxon>
        <taxon>Actinomyces</taxon>
    </lineage>
</organism>
<gene>
    <name evidence="2" type="ORF">NCTC11636_01293</name>
</gene>
<keyword evidence="3" id="KW-1185">Reference proteome</keyword>
<dbReference type="KEGG" id="ahw:NCTC11636_01293"/>
<reference evidence="2 3" key="1">
    <citation type="submission" date="2018-12" db="EMBL/GenBank/DDBJ databases">
        <authorList>
            <consortium name="Pathogen Informatics"/>
        </authorList>
    </citation>
    <scope>NUCLEOTIDE SEQUENCE [LARGE SCALE GENOMIC DNA]</scope>
    <source>
        <strain evidence="2 3">NCTC11636</strain>
    </source>
</reference>
<name>A0A3S4T9R0_9ACTO</name>
<evidence type="ECO:0000313" key="2">
    <source>
        <dbReference type="EMBL" id="VEG28008.1"/>
    </source>
</evidence>
<feature type="region of interest" description="Disordered" evidence="1">
    <location>
        <begin position="58"/>
        <end position="77"/>
    </location>
</feature>
<dbReference type="AlphaFoldDB" id="A0A3S4T9R0"/>
<evidence type="ECO:0000256" key="1">
    <source>
        <dbReference type="SAM" id="MobiDB-lite"/>
    </source>
</evidence>
<dbReference type="Proteomes" id="UP000266895">
    <property type="component" value="Chromosome"/>
</dbReference>